<dbReference type="Pfam" id="PF00534">
    <property type="entry name" value="Glycos_transf_1"/>
    <property type="match status" value="1"/>
</dbReference>
<organism evidence="5 6">
    <name type="scientific">Geodermatophilus tzadiensis</name>
    <dbReference type="NCBI Taxonomy" id="1137988"/>
    <lineage>
        <taxon>Bacteria</taxon>
        <taxon>Bacillati</taxon>
        <taxon>Actinomycetota</taxon>
        <taxon>Actinomycetes</taxon>
        <taxon>Geodermatophilales</taxon>
        <taxon>Geodermatophilaceae</taxon>
        <taxon>Geodermatophilus</taxon>
    </lineage>
</organism>
<dbReference type="InterPro" id="IPR001296">
    <property type="entry name" value="Glyco_trans_1"/>
</dbReference>
<comment type="caution">
    <text evidence="5">The sequence shown here is derived from an EMBL/GenBank/DDBJ whole genome shotgun (WGS) entry which is preliminary data.</text>
</comment>
<evidence type="ECO:0000313" key="6">
    <source>
        <dbReference type="Proteomes" id="UP000239210"/>
    </source>
</evidence>
<evidence type="ECO:0000313" key="5">
    <source>
        <dbReference type="EMBL" id="PRY48143.1"/>
    </source>
</evidence>
<dbReference type="Proteomes" id="UP000239210">
    <property type="component" value="Unassembled WGS sequence"/>
</dbReference>
<feature type="domain" description="Glycosyl transferase family 1" evidence="3">
    <location>
        <begin position="197"/>
        <end position="346"/>
    </location>
</feature>
<dbReference type="GO" id="GO:0009103">
    <property type="term" value="P:lipopolysaccharide biosynthetic process"/>
    <property type="evidence" value="ECO:0007669"/>
    <property type="project" value="TreeGrafter"/>
</dbReference>
<feature type="domain" description="Glycosyltransferase subfamily 4-like N-terminal" evidence="4">
    <location>
        <begin position="33"/>
        <end position="186"/>
    </location>
</feature>
<dbReference type="OrthoDB" id="9801609at2"/>
<accession>A0A2T0TR88</accession>
<gene>
    <name evidence="5" type="ORF">LY71_11029</name>
</gene>
<dbReference type="CDD" id="cd03809">
    <property type="entry name" value="GT4_MtfB-like"/>
    <property type="match status" value="1"/>
</dbReference>
<dbReference type="InterPro" id="IPR028098">
    <property type="entry name" value="Glyco_trans_4-like_N"/>
</dbReference>
<dbReference type="PANTHER" id="PTHR46401">
    <property type="entry name" value="GLYCOSYLTRANSFERASE WBBK-RELATED"/>
    <property type="match status" value="1"/>
</dbReference>
<reference evidence="5 6" key="1">
    <citation type="submission" date="2018-03" db="EMBL/GenBank/DDBJ databases">
        <title>Genomic Encyclopedia of Archaeal and Bacterial Type Strains, Phase II (KMG-II): from individual species to whole genera.</title>
        <authorList>
            <person name="Goeker M."/>
        </authorList>
    </citation>
    <scope>NUCLEOTIDE SEQUENCE [LARGE SCALE GENOMIC DNA]</scope>
    <source>
        <strain evidence="5 6">DSM 45416</strain>
    </source>
</reference>
<dbReference type="AlphaFoldDB" id="A0A2T0TR88"/>
<sequence>MVDPAIHDHDGGDVRPLSWLMLATQVPASGSGGGIVRYTVELARALRARTDVELSVLATASARAFFTELLGSGDRVLTVPNFPVPVRTALERTGLAQLPAWRRFDVVHGTKHVLPRWGSATGVLTVHDMLPFQRPRDFGLLKRTLLTRPYLASIRQADALLCVSRATQRTVERLVPATAGRTVAVPLAMSTGLRTAEREPVTSLVDREFALIVGDTSPRKNLGLVVDLWPRVVAERPDATLAVVGPPSWGPSELGTNGSESLASGAMQLLGHLSDAQLRWCYENATVVLCPSKLEGFGLPAIEARSFGAPLITSLDPALVEVSGDSAVHLPNDDADAWKSAITAALGAGRIPGTAVPVRGWDEVAAETVAAVRAVLAR</sequence>
<proteinExistence type="predicted"/>
<evidence type="ECO:0000256" key="1">
    <source>
        <dbReference type="ARBA" id="ARBA00022676"/>
    </source>
</evidence>
<evidence type="ECO:0000259" key="3">
    <source>
        <dbReference type="Pfam" id="PF00534"/>
    </source>
</evidence>
<dbReference type="Gene3D" id="3.40.50.2000">
    <property type="entry name" value="Glycogen Phosphorylase B"/>
    <property type="match status" value="2"/>
</dbReference>
<evidence type="ECO:0000259" key="4">
    <source>
        <dbReference type="Pfam" id="PF13439"/>
    </source>
</evidence>
<evidence type="ECO:0000256" key="2">
    <source>
        <dbReference type="ARBA" id="ARBA00022679"/>
    </source>
</evidence>
<dbReference type="PANTHER" id="PTHR46401:SF2">
    <property type="entry name" value="GLYCOSYLTRANSFERASE WBBK-RELATED"/>
    <property type="match status" value="1"/>
</dbReference>
<name>A0A2T0TR88_9ACTN</name>
<dbReference type="SUPFAM" id="SSF53756">
    <property type="entry name" value="UDP-Glycosyltransferase/glycogen phosphorylase"/>
    <property type="match status" value="1"/>
</dbReference>
<keyword evidence="1" id="KW-0328">Glycosyltransferase</keyword>
<dbReference type="EMBL" id="PVTG01000010">
    <property type="protein sequence ID" value="PRY48143.1"/>
    <property type="molecule type" value="Genomic_DNA"/>
</dbReference>
<keyword evidence="2 5" id="KW-0808">Transferase</keyword>
<dbReference type="Pfam" id="PF13439">
    <property type="entry name" value="Glyco_transf_4"/>
    <property type="match status" value="1"/>
</dbReference>
<keyword evidence="6" id="KW-1185">Reference proteome</keyword>
<protein>
    <submittedName>
        <fullName evidence="5">Glycosyltransferase involved in cell wall biosynthesis</fullName>
    </submittedName>
</protein>
<dbReference type="GO" id="GO:0016757">
    <property type="term" value="F:glycosyltransferase activity"/>
    <property type="evidence" value="ECO:0007669"/>
    <property type="project" value="UniProtKB-KW"/>
</dbReference>